<feature type="transmembrane region" description="Helical" evidence="8">
    <location>
        <begin position="426"/>
        <end position="444"/>
    </location>
</feature>
<feature type="transmembrane region" description="Helical" evidence="8">
    <location>
        <begin position="150"/>
        <end position="171"/>
    </location>
</feature>
<dbReference type="AlphaFoldDB" id="A0A0A8JAG5"/>
<dbReference type="InterPro" id="IPR050549">
    <property type="entry name" value="MFS_Trehalose_Transporter"/>
</dbReference>
<dbReference type="InterPro" id="IPR036259">
    <property type="entry name" value="MFS_trans_sf"/>
</dbReference>
<feature type="transmembrane region" description="Helical" evidence="8">
    <location>
        <begin position="62"/>
        <end position="81"/>
    </location>
</feature>
<evidence type="ECO:0000256" key="5">
    <source>
        <dbReference type="ARBA" id="ARBA00022692"/>
    </source>
</evidence>
<evidence type="ECO:0000256" key="6">
    <source>
        <dbReference type="ARBA" id="ARBA00022989"/>
    </source>
</evidence>
<evidence type="ECO:0000313" key="10">
    <source>
        <dbReference type="EMBL" id="BAQ02371.1"/>
    </source>
</evidence>
<feature type="transmembrane region" description="Helical" evidence="8">
    <location>
        <begin position="300"/>
        <end position="319"/>
    </location>
</feature>
<dbReference type="PROSITE" id="PS50850">
    <property type="entry name" value="MFS"/>
    <property type="match status" value="1"/>
</dbReference>
<proteinExistence type="evidence at transcript level"/>
<dbReference type="OrthoDB" id="6612291at2759"/>
<feature type="transmembrane region" description="Helical" evidence="8">
    <location>
        <begin position="259"/>
        <end position="280"/>
    </location>
</feature>
<organism evidence="10">
    <name type="scientific">Nilaparvata lugens</name>
    <name type="common">Brown planthopper</name>
    <dbReference type="NCBI Taxonomy" id="108931"/>
    <lineage>
        <taxon>Eukaryota</taxon>
        <taxon>Metazoa</taxon>
        <taxon>Ecdysozoa</taxon>
        <taxon>Arthropoda</taxon>
        <taxon>Hexapoda</taxon>
        <taxon>Insecta</taxon>
        <taxon>Pterygota</taxon>
        <taxon>Neoptera</taxon>
        <taxon>Paraneoptera</taxon>
        <taxon>Hemiptera</taxon>
        <taxon>Auchenorrhyncha</taxon>
        <taxon>Fulgoroidea</taxon>
        <taxon>Delphacidae</taxon>
        <taxon>Delphacinae</taxon>
        <taxon>Nilaparvata</taxon>
    </lineage>
</organism>
<feature type="transmembrane region" description="Helical" evidence="8">
    <location>
        <begin position="17"/>
        <end position="42"/>
    </location>
</feature>
<dbReference type="InterPro" id="IPR020846">
    <property type="entry name" value="MFS_dom"/>
</dbReference>
<feature type="domain" description="Major facilitator superfamily (MFS) profile" evidence="9">
    <location>
        <begin position="24"/>
        <end position="448"/>
    </location>
</feature>
<name>A0A0A8JAG5_NILLU</name>
<keyword evidence="3" id="KW-1003">Cell membrane</keyword>
<feature type="transmembrane region" description="Helical" evidence="8">
    <location>
        <begin position="117"/>
        <end position="138"/>
    </location>
</feature>
<dbReference type="FunFam" id="1.20.1250.20:FF:000218">
    <property type="entry name" value="facilitated trehalose transporter Tret1"/>
    <property type="match status" value="1"/>
</dbReference>
<gene>
    <name evidence="10" type="primary">NlST</name>
</gene>
<dbReference type="InterPro" id="IPR005828">
    <property type="entry name" value="MFS_sugar_transport-like"/>
</dbReference>
<feature type="transmembrane region" description="Helical" evidence="8">
    <location>
        <begin position="393"/>
        <end position="414"/>
    </location>
</feature>
<dbReference type="EMBL" id="AB901071">
    <property type="protein sequence ID" value="BAQ02371.1"/>
    <property type="molecule type" value="mRNA"/>
</dbReference>
<evidence type="ECO:0000259" key="9">
    <source>
        <dbReference type="PROSITE" id="PS50850"/>
    </source>
</evidence>
<feature type="transmembrane region" description="Helical" evidence="8">
    <location>
        <begin position="177"/>
        <end position="195"/>
    </location>
</feature>
<keyword evidence="6 8" id="KW-1133">Transmembrane helix</keyword>
<feature type="transmembrane region" description="Helical" evidence="8">
    <location>
        <begin position="93"/>
        <end position="111"/>
    </location>
</feature>
<dbReference type="GO" id="GO:0022857">
    <property type="term" value="F:transmembrane transporter activity"/>
    <property type="evidence" value="ECO:0007669"/>
    <property type="project" value="InterPro"/>
</dbReference>
<dbReference type="Pfam" id="PF00083">
    <property type="entry name" value="Sugar_tr"/>
    <property type="match status" value="1"/>
</dbReference>
<dbReference type="PANTHER" id="PTHR48021:SF1">
    <property type="entry name" value="GH07001P-RELATED"/>
    <property type="match status" value="1"/>
</dbReference>
<keyword evidence="4 10" id="KW-0762">Sugar transport</keyword>
<dbReference type="PANTHER" id="PTHR48021">
    <property type="match status" value="1"/>
</dbReference>
<dbReference type="SUPFAM" id="SSF103473">
    <property type="entry name" value="MFS general substrate transporter"/>
    <property type="match status" value="1"/>
</dbReference>
<evidence type="ECO:0000256" key="3">
    <source>
        <dbReference type="ARBA" id="ARBA00022475"/>
    </source>
</evidence>
<feature type="transmembrane region" description="Helical" evidence="8">
    <location>
        <begin position="357"/>
        <end position="381"/>
    </location>
</feature>
<sequence length="485" mass="54650">MCKENLRKLESSRFRPYCAACVVSLLQLMFGMCIGWMSPATIGLESYPPQIVHGDPLTTDQINWLSSVTFIGCIVGILFWGSVAEKIGRKNTLRLLALPVIMGWTLISLAKTVKLMYLGRFILGLSGVGAIVPIQLYLNEISEPSHKGTLTSVMVFFFNGGIAMSYILGAILSLRNFTLVCNIIPFLYLAAFHFFPESPVYLHRKNKTKQAEMSLLWFRNNNYMKVQEELVYLEENMTYGKKSNMTSLSSLYEGRARSYALMINVWLFIVSQFCGILVMLTYTSSIIKSSGTTLIEPDNGAVIVGILQLILSWMTTLILEKTSRKLLLMLSMGGMFISQALLGLYHLGDDTHLFPNWLPVVCICLHVGCYTFGVGPVAYVISAEITHPKIQPTAFSLFCFLGTAASFVSIKIYPYLIHYVGEHGCFWFYASWCLVSMVLIPKFLPETRGKTFEQITELLGKNQDNYHQCVEVRYDVHSKQIDQKV</sequence>
<dbReference type="Gene3D" id="1.20.1250.20">
    <property type="entry name" value="MFS general substrate transporter like domains"/>
    <property type="match status" value="1"/>
</dbReference>
<comment type="subcellular location">
    <subcellularLocation>
        <location evidence="1">Cell membrane</location>
        <topology evidence="1">Multi-pass membrane protein</topology>
    </subcellularLocation>
</comment>
<feature type="transmembrane region" description="Helical" evidence="8">
    <location>
        <begin position="326"/>
        <end position="345"/>
    </location>
</feature>
<evidence type="ECO:0000256" key="8">
    <source>
        <dbReference type="SAM" id="Phobius"/>
    </source>
</evidence>
<keyword evidence="2" id="KW-0813">Transport</keyword>
<keyword evidence="5 8" id="KW-0812">Transmembrane</keyword>
<evidence type="ECO:0000256" key="7">
    <source>
        <dbReference type="ARBA" id="ARBA00023136"/>
    </source>
</evidence>
<reference evidence="10" key="1">
    <citation type="submission" date="2014-01" db="EMBL/GenBank/DDBJ databases">
        <title>Herbivory-induced expression of glucose transporter gene of the brown planthopper, Nilaparvata lugens.</title>
        <authorList>
            <person name="Kikuta S."/>
            <person name="Kobayashi T."/>
            <person name="Kikawada T."/>
            <person name="Suetsugu Y."/>
            <person name="Sato R."/>
            <person name="Nakashima R."/>
            <person name="Noda H."/>
        </authorList>
    </citation>
    <scope>NUCLEOTIDE SEQUENCE</scope>
    <source>
        <strain evidence="10">Nlst42</strain>
    </source>
</reference>
<protein>
    <submittedName>
        <fullName evidence="10">Sugar transporter</fullName>
    </submittedName>
</protein>
<accession>A0A0A8JAG5</accession>
<dbReference type="GO" id="GO:0005886">
    <property type="term" value="C:plasma membrane"/>
    <property type="evidence" value="ECO:0007669"/>
    <property type="project" value="UniProtKB-SubCell"/>
</dbReference>
<evidence type="ECO:0000256" key="2">
    <source>
        <dbReference type="ARBA" id="ARBA00022448"/>
    </source>
</evidence>
<evidence type="ECO:0000256" key="4">
    <source>
        <dbReference type="ARBA" id="ARBA00022597"/>
    </source>
</evidence>
<evidence type="ECO:0000256" key="1">
    <source>
        <dbReference type="ARBA" id="ARBA00004651"/>
    </source>
</evidence>
<keyword evidence="7 8" id="KW-0472">Membrane</keyword>